<dbReference type="GO" id="GO:0016787">
    <property type="term" value="F:hydrolase activity"/>
    <property type="evidence" value="ECO:0007669"/>
    <property type="project" value="UniProtKB-KW"/>
</dbReference>
<organism evidence="1 2">
    <name type="scientific">Acinetobacter johnsonii</name>
    <dbReference type="NCBI Taxonomy" id="40214"/>
    <lineage>
        <taxon>Bacteria</taxon>
        <taxon>Pseudomonadati</taxon>
        <taxon>Pseudomonadota</taxon>
        <taxon>Gammaproteobacteria</taxon>
        <taxon>Moraxellales</taxon>
        <taxon>Moraxellaceae</taxon>
        <taxon>Acinetobacter</taxon>
    </lineage>
</organism>
<dbReference type="AlphaFoldDB" id="A0A376BDD6"/>
<dbReference type="Proteomes" id="UP000254227">
    <property type="component" value="Unassembled WGS sequence"/>
</dbReference>
<evidence type="ECO:0000313" key="2">
    <source>
        <dbReference type="Proteomes" id="UP000254227"/>
    </source>
</evidence>
<dbReference type="InterPro" id="IPR050727">
    <property type="entry name" value="GH43_arabinanases"/>
</dbReference>
<evidence type="ECO:0000313" key="1">
    <source>
        <dbReference type="EMBL" id="SSX66233.1"/>
    </source>
</evidence>
<proteinExistence type="predicted"/>
<dbReference type="SUPFAM" id="SSF75005">
    <property type="entry name" value="Arabinanase/levansucrase/invertase"/>
    <property type="match status" value="2"/>
</dbReference>
<reference evidence="1 2" key="1">
    <citation type="submission" date="2018-06" db="EMBL/GenBank/DDBJ databases">
        <authorList>
            <consortium name="Pathogen Informatics"/>
            <person name="Doyle S."/>
        </authorList>
    </citation>
    <scope>NUCLEOTIDE SEQUENCE [LARGE SCALE GENOMIC DNA]</scope>
    <source>
        <strain evidence="1 2">NCTC10308</strain>
    </source>
</reference>
<dbReference type="Gene3D" id="2.115.10.20">
    <property type="entry name" value="Glycosyl hydrolase domain, family 43"/>
    <property type="match status" value="1"/>
</dbReference>
<sequence length="419" mass="46651">MGSIVIFDTNGVFKKTIVGIDKGFDTTKRVTSSYTATEDCLIGVQSVHNVSEGYDGLDDYVVLKGGKAKSDNADFKEFENTASVKWFDEEGFLISYFGDNDVGQNLLLAYSKDGINFKEFLKFVPDNLHTIRDPSIIHHKNGWWYVVHTNTPYGQSISSEKFNIIKSRDLIHWYNVARIGFDNVKNWAPEFFVDSDGSVHIIGSINMSSGAEKFQPYIFSALDDDLSSWSDGVKIQGAFNSATTSTSDSWIDGFMFKIGSKYHFIIKDEAVGHRWLSIFTSSSLKTGFDTILKDGSASWGSVSQKVEAPCVMALENGNYRIYADGLPQDQGGLGQFLMYQDFDSSFNPISSDITKITSDSPMRHGTVLRVKGIQKYLSQSEFVAENVSDSAVPTNIESVLEEMREMKKSLIKAGLMKLS</sequence>
<dbReference type="EMBL" id="UFRV01000001">
    <property type="protein sequence ID" value="SSX66233.1"/>
    <property type="molecule type" value="Genomic_DNA"/>
</dbReference>
<gene>
    <name evidence="1" type="ORF">NCTC10308_00009</name>
</gene>
<accession>A0A376BDD6</accession>
<name>A0A376BDD6_ACIJO</name>
<keyword evidence="1" id="KW-0378">Hydrolase</keyword>
<dbReference type="PANTHER" id="PTHR43301">
    <property type="entry name" value="ARABINAN ENDO-1,5-ALPHA-L-ARABINOSIDASE"/>
    <property type="match status" value="1"/>
</dbReference>
<protein>
    <submittedName>
        <fullName evidence="1">Glycosyl hydrolases family 43</fullName>
    </submittedName>
</protein>
<dbReference type="RefSeq" id="WP_115613860.1">
    <property type="nucleotide sequence ID" value="NZ_UFRV01000001.1"/>
</dbReference>
<dbReference type="PANTHER" id="PTHR43301:SF3">
    <property type="entry name" value="ARABINAN ENDO-1,5-ALPHA-L-ARABINOSIDASE A-RELATED"/>
    <property type="match status" value="1"/>
</dbReference>
<dbReference type="InterPro" id="IPR023296">
    <property type="entry name" value="Glyco_hydro_beta-prop_sf"/>
</dbReference>